<dbReference type="FunFam" id="1.10.287.110:FF:000041">
    <property type="entry name" value="Chaperone protein DNAj, putative"/>
    <property type="match status" value="1"/>
</dbReference>
<evidence type="ECO:0000256" key="5">
    <source>
        <dbReference type="PROSITE-ProRule" id="PRU00546"/>
    </source>
</evidence>
<comment type="caution">
    <text evidence="9">The sequence shown here is derived from an EMBL/GenBank/DDBJ whole genome shotgun (WGS) entry which is preliminary data.</text>
</comment>
<dbReference type="CDD" id="cd10719">
    <property type="entry name" value="DnaJ_zf"/>
    <property type="match status" value="1"/>
</dbReference>
<dbReference type="Pfam" id="PF01556">
    <property type="entry name" value="DnaJ_C"/>
    <property type="match status" value="1"/>
</dbReference>
<dbReference type="InterPro" id="IPR001305">
    <property type="entry name" value="HSP_DnaJ_Cys-rich_dom"/>
</dbReference>
<dbReference type="GO" id="GO:0008270">
    <property type="term" value="F:zinc ion binding"/>
    <property type="evidence" value="ECO:0007669"/>
    <property type="project" value="UniProtKB-KW"/>
</dbReference>
<dbReference type="HAMAP" id="MF_01152">
    <property type="entry name" value="DnaJ"/>
    <property type="match status" value="1"/>
</dbReference>
<dbReference type="SUPFAM" id="SSF46565">
    <property type="entry name" value="Chaperone J-domain"/>
    <property type="match status" value="1"/>
</dbReference>
<dbReference type="InterPro" id="IPR012724">
    <property type="entry name" value="DnaJ"/>
</dbReference>
<protein>
    <submittedName>
        <fullName evidence="9">Chaperone protein dnaJ 2</fullName>
    </submittedName>
</protein>
<evidence type="ECO:0000256" key="4">
    <source>
        <dbReference type="ARBA" id="ARBA00022833"/>
    </source>
</evidence>
<keyword evidence="4 5" id="KW-0862">Zinc</keyword>
<dbReference type="SMART" id="SM00271">
    <property type="entry name" value="DnaJ"/>
    <property type="match status" value="1"/>
</dbReference>
<dbReference type="CDD" id="cd06257">
    <property type="entry name" value="DnaJ"/>
    <property type="match status" value="1"/>
</dbReference>
<keyword evidence="3 5" id="KW-0863">Zinc-finger</keyword>
<evidence type="ECO:0000313" key="9">
    <source>
        <dbReference type="EMBL" id="KAA8493592.1"/>
    </source>
</evidence>
<proteinExistence type="inferred from homology"/>
<dbReference type="InterPro" id="IPR036410">
    <property type="entry name" value="HSP_DnaJ_Cys-rich_dom_sf"/>
</dbReference>
<dbReference type="InterPro" id="IPR002939">
    <property type="entry name" value="DnaJ_C"/>
</dbReference>
<dbReference type="PROSITE" id="PS00636">
    <property type="entry name" value="DNAJ_1"/>
    <property type="match status" value="1"/>
</dbReference>
<feature type="compositionally biased region" description="Basic and acidic residues" evidence="6">
    <location>
        <begin position="372"/>
        <end position="386"/>
    </location>
</feature>
<dbReference type="SUPFAM" id="SSF49493">
    <property type="entry name" value="HSP40/DnaJ peptide-binding domain"/>
    <property type="match status" value="2"/>
</dbReference>
<reference evidence="10" key="1">
    <citation type="journal article" date="2019" name="Nat. Commun.">
        <title>Expansion of phycobilisome linker gene families in mesophilic red algae.</title>
        <authorList>
            <person name="Lee J."/>
            <person name="Kim D."/>
            <person name="Bhattacharya D."/>
            <person name="Yoon H.S."/>
        </authorList>
    </citation>
    <scope>NUCLEOTIDE SEQUENCE [LARGE SCALE GENOMIC DNA]</scope>
    <source>
        <strain evidence="10">CCMP 1328</strain>
    </source>
</reference>
<dbReference type="SUPFAM" id="SSF57938">
    <property type="entry name" value="DnaJ/Hsp40 cysteine-rich domain"/>
    <property type="match status" value="1"/>
</dbReference>
<feature type="zinc finger region" description="CR-type" evidence="5">
    <location>
        <begin position="134"/>
        <end position="219"/>
    </location>
</feature>
<gene>
    <name evidence="9" type="ORF">FVE85_4729</name>
</gene>
<dbReference type="InterPro" id="IPR018253">
    <property type="entry name" value="DnaJ_domain_CS"/>
</dbReference>
<dbReference type="Gene3D" id="2.60.260.20">
    <property type="entry name" value="Urease metallochaperone UreE, N-terminal domain"/>
    <property type="match status" value="2"/>
</dbReference>
<dbReference type="Pfam" id="PF00684">
    <property type="entry name" value="DnaJ_CXXCXGXG"/>
    <property type="match status" value="1"/>
</dbReference>
<feature type="domain" description="CR-type" evidence="8">
    <location>
        <begin position="134"/>
        <end position="219"/>
    </location>
</feature>
<dbReference type="OMA" id="FPDVINP"/>
<evidence type="ECO:0000259" key="8">
    <source>
        <dbReference type="PROSITE" id="PS51188"/>
    </source>
</evidence>
<dbReference type="Proteomes" id="UP000324585">
    <property type="component" value="Unassembled WGS sequence"/>
</dbReference>
<dbReference type="FunFam" id="2.10.230.10:FF:000001">
    <property type="entry name" value="DnaJ subfamily A member 2"/>
    <property type="match status" value="1"/>
</dbReference>
<dbReference type="Pfam" id="PF00226">
    <property type="entry name" value="DnaJ"/>
    <property type="match status" value="1"/>
</dbReference>
<evidence type="ECO:0000256" key="2">
    <source>
        <dbReference type="ARBA" id="ARBA00022737"/>
    </source>
</evidence>
<keyword evidence="10" id="KW-1185">Reference proteome</keyword>
<organism evidence="9 10">
    <name type="scientific">Porphyridium purpureum</name>
    <name type="common">Red alga</name>
    <name type="synonym">Porphyridium cruentum</name>
    <dbReference type="NCBI Taxonomy" id="35688"/>
    <lineage>
        <taxon>Eukaryota</taxon>
        <taxon>Rhodophyta</taxon>
        <taxon>Bangiophyceae</taxon>
        <taxon>Porphyridiales</taxon>
        <taxon>Porphyridiaceae</taxon>
        <taxon>Porphyridium</taxon>
    </lineage>
</organism>
<dbReference type="InterPro" id="IPR044713">
    <property type="entry name" value="DNJA1/2-like"/>
</dbReference>
<dbReference type="GO" id="GO:0006457">
    <property type="term" value="P:protein folding"/>
    <property type="evidence" value="ECO:0007669"/>
    <property type="project" value="InterPro"/>
</dbReference>
<feature type="domain" description="J" evidence="7">
    <location>
        <begin position="12"/>
        <end position="73"/>
    </location>
</feature>
<dbReference type="InterPro" id="IPR008971">
    <property type="entry name" value="HSP40/DnaJ_pept-bd"/>
</dbReference>
<dbReference type="GO" id="GO:0030544">
    <property type="term" value="F:Hsp70 protein binding"/>
    <property type="evidence" value="ECO:0007669"/>
    <property type="project" value="InterPro"/>
</dbReference>
<dbReference type="FunFam" id="2.60.260.20:FF:000003">
    <property type="entry name" value="DnaJ subfamily A member 2"/>
    <property type="match status" value="1"/>
</dbReference>
<dbReference type="InterPro" id="IPR001623">
    <property type="entry name" value="DnaJ_domain"/>
</dbReference>
<dbReference type="GO" id="GO:0051082">
    <property type="term" value="F:unfolded protein binding"/>
    <property type="evidence" value="ECO:0007669"/>
    <property type="project" value="InterPro"/>
</dbReference>
<dbReference type="PANTHER" id="PTHR43888">
    <property type="entry name" value="DNAJ-LIKE-2, ISOFORM A-RELATED"/>
    <property type="match status" value="1"/>
</dbReference>
<keyword evidence="1 5" id="KW-0479">Metal-binding</keyword>
<dbReference type="OrthoDB" id="550424at2759"/>
<dbReference type="PRINTS" id="PR00625">
    <property type="entry name" value="JDOMAIN"/>
</dbReference>
<evidence type="ECO:0000256" key="3">
    <source>
        <dbReference type="ARBA" id="ARBA00022771"/>
    </source>
</evidence>
<dbReference type="InterPro" id="IPR036869">
    <property type="entry name" value="J_dom_sf"/>
</dbReference>
<feature type="region of interest" description="Disordered" evidence="6">
    <location>
        <begin position="372"/>
        <end position="412"/>
    </location>
</feature>
<dbReference type="PROSITE" id="PS50076">
    <property type="entry name" value="DNAJ_2"/>
    <property type="match status" value="1"/>
</dbReference>
<dbReference type="Gene3D" id="1.10.287.110">
    <property type="entry name" value="DnaJ domain"/>
    <property type="match status" value="1"/>
</dbReference>
<dbReference type="EMBL" id="VRMN01000006">
    <property type="protein sequence ID" value="KAA8493592.1"/>
    <property type="molecule type" value="Genomic_DNA"/>
</dbReference>
<dbReference type="PROSITE" id="PS51188">
    <property type="entry name" value="ZF_CR"/>
    <property type="match status" value="1"/>
</dbReference>
<name>A0A5J4YRY8_PORPP</name>
<dbReference type="CDD" id="cd10747">
    <property type="entry name" value="DnaJ_C"/>
    <property type="match status" value="1"/>
</dbReference>
<dbReference type="Gene3D" id="2.10.230.10">
    <property type="entry name" value="Heat shock protein DnaJ, cysteine-rich domain"/>
    <property type="match status" value="1"/>
</dbReference>
<dbReference type="AlphaFoldDB" id="A0A5J4YRY8"/>
<dbReference type="GO" id="GO:0005524">
    <property type="term" value="F:ATP binding"/>
    <property type="evidence" value="ECO:0007669"/>
    <property type="project" value="InterPro"/>
</dbReference>
<evidence type="ECO:0000256" key="1">
    <source>
        <dbReference type="ARBA" id="ARBA00022723"/>
    </source>
</evidence>
<evidence type="ECO:0000259" key="7">
    <source>
        <dbReference type="PROSITE" id="PS50076"/>
    </source>
</evidence>
<keyword evidence="2" id="KW-0677">Repeat</keyword>
<evidence type="ECO:0000256" key="6">
    <source>
        <dbReference type="SAM" id="MobiDB-lite"/>
    </source>
</evidence>
<evidence type="ECO:0000313" key="10">
    <source>
        <dbReference type="Proteomes" id="UP000324585"/>
    </source>
</evidence>
<accession>A0A5J4YRY8</accession>
<sequence length="412" mass="45476">MRRASGKVDNDRFYKILGVDRDAGEAELKKAYKRKAVRMHPDKGGNAEEFQELSHAFEVLSDPEKRQIYDRYGEEALKEGAGGGMHDANDIFEAFFGGGMGGMFGGSSRRRTGPKKSEAVSHAIKVTLEDLYKGKTSKIAITRHRVCQQCAGRGASSSEGVMSCSTCNGRGMMIQLHQIAPGMVQQVQAICPDCRGQGESIAERYKCDACKAQKVVKERKLLEVHVDPGMEDGQKIVFRGEADEEPGTEPGDVIIFLKQVEHERFQRNGRNLLLVQEISLVDALCGAPVVIKHLDGRELVAHPAPGEVIKPNDVKTIPNEGMPTWKSPFEKGYLFVKFTVVFPEAMDSVQMEALQKVLGPKSSISMSDHHEDVELMDYRPEQEKFARANGNSSGADGMDEEEGSQRVQCAQQ</sequence>
<dbReference type="GO" id="GO:0009408">
    <property type="term" value="P:response to heat"/>
    <property type="evidence" value="ECO:0007669"/>
    <property type="project" value="InterPro"/>
</dbReference>